<feature type="compositionally biased region" description="Low complexity" evidence="1">
    <location>
        <begin position="42"/>
        <end position="53"/>
    </location>
</feature>
<dbReference type="Proteomes" id="UP000639606">
    <property type="component" value="Unassembled WGS sequence"/>
</dbReference>
<feature type="region of interest" description="Disordered" evidence="1">
    <location>
        <begin position="18"/>
        <end position="62"/>
    </location>
</feature>
<evidence type="ECO:0000256" key="1">
    <source>
        <dbReference type="SAM" id="MobiDB-lite"/>
    </source>
</evidence>
<keyword evidence="3" id="KW-1185">Reference proteome</keyword>
<dbReference type="EMBL" id="BMRG01000004">
    <property type="protein sequence ID" value="GGP52960.1"/>
    <property type="molecule type" value="Genomic_DNA"/>
</dbReference>
<accession>A0A918EE23</accession>
<evidence type="ECO:0000313" key="3">
    <source>
        <dbReference type="Proteomes" id="UP000639606"/>
    </source>
</evidence>
<reference evidence="2" key="2">
    <citation type="submission" date="2020-09" db="EMBL/GenBank/DDBJ databases">
        <authorList>
            <person name="Sun Q."/>
            <person name="Ohkuma M."/>
        </authorList>
    </citation>
    <scope>NUCLEOTIDE SEQUENCE</scope>
    <source>
        <strain evidence="2">JCM 3313</strain>
    </source>
</reference>
<gene>
    <name evidence="2" type="ORF">GCM10010185_26350</name>
</gene>
<comment type="caution">
    <text evidence="2">The sequence shown here is derived from an EMBL/GenBank/DDBJ whole genome shotgun (WGS) entry which is preliminary data.</text>
</comment>
<reference evidence="2" key="1">
    <citation type="journal article" date="2014" name="Int. J. Syst. Evol. Microbiol.">
        <title>Complete genome sequence of Corynebacterium casei LMG S-19264T (=DSM 44701T), isolated from a smear-ripened cheese.</title>
        <authorList>
            <consortium name="US DOE Joint Genome Institute (JGI-PGF)"/>
            <person name="Walter F."/>
            <person name="Albersmeier A."/>
            <person name="Kalinowski J."/>
            <person name="Ruckert C."/>
        </authorList>
    </citation>
    <scope>NUCLEOTIDE SEQUENCE</scope>
    <source>
        <strain evidence="2">JCM 3313</strain>
    </source>
</reference>
<dbReference type="RefSeq" id="WP_373293135.1">
    <property type="nucleotide sequence ID" value="NZ_BMRG01000004.1"/>
</dbReference>
<protein>
    <submittedName>
        <fullName evidence="2">Uncharacterized protein</fullName>
    </submittedName>
</protein>
<name>A0A918EE23_9PSEU</name>
<evidence type="ECO:0000313" key="2">
    <source>
        <dbReference type="EMBL" id="GGP52960.1"/>
    </source>
</evidence>
<proteinExistence type="predicted"/>
<feature type="compositionally biased region" description="Low complexity" evidence="1">
    <location>
        <begin position="18"/>
        <end position="29"/>
    </location>
</feature>
<organism evidence="2 3">
    <name type="scientific">Saccharothrix coeruleofusca</name>
    <dbReference type="NCBI Taxonomy" id="33919"/>
    <lineage>
        <taxon>Bacteria</taxon>
        <taxon>Bacillati</taxon>
        <taxon>Actinomycetota</taxon>
        <taxon>Actinomycetes</taxon>
        <taxon>Pseudonocardiales</taxon>
        <taxon>Pseudonocardiaceae</taxon>
        <taxon>Saccharothrix</taxon>
    </lineage>
</organism>
<dbReference type="AlphaFoldDB" id="A0A918EE23"/>
<sequence>MIVKDDSVGELEWVISVDSSVDSSVVRAPPARRRGPEKRGMPPLGSTPSPSTGKDSDAPRAG</sequence>